<evidence type="ECO:0000313" key="1">
    <source>
        <dbReference type="EMBL" id="KAI4468423.1"/>
    </source>
</evidence>
<reference evidence="1" key="1">
    <citation type="submission" date="2022-04" db="EMBL/GenBank/DDBJ databases">
        <title>Chromosome-scale genome assembly of Holotrichia oblita Faldermann.</title>
        <authorList>
            <person name="Rongchong L."/>
        </authorList>
    </citation>
    <scope>NUCLEOTIDE SEQUENCE</scope>
    <source>
        <strain evidence="1">81SQS9</strain>
    </source>
</reference>
<organism evidence="1 2">
    <name type="scientific">Holotrichia oblita</name>
    <name type="common">Chafer beetle</name>
    <dbReference type="NCBI Taxonomy" id="644536"/>
    <lineage>
        <taxon>Eukaryota</taxon>
        <taxon>Metazoa</taxon>
        <taxon>Ecdysozoa</taxon>
        <taxon>Arthropoda</taxon>
        <taxon>Hexapoda</taxon>
        <taxon>Insecta</taxon>
        <taxon>Pterygota</taxon>
        <taxon>Neoptera</taxon>
        <taxon>Endopterygota</taxon>
        <taxon>Coleoptera</taxon>
        <taxon>Polyphaga</taxon>
        <taxon>Scarabaeiformia</taxon>
        <taxon>Scarabaeidae</taxon>
        <taxon>Melolonthinae</taxon>
        <taxon>Holotrichia</taxon>
    </lineage>
</organism>
<evidence type="ECO:0000313" key="2">
    <source>
        <dbReference type="Proteomes" id="UP001056778"/>
    </source>
</evidence>
<comment type="caution">
    <text evidence="1">The sequence shown here is derived from an EMBL/GenBank/DDBJ whole genome shotgun (WGS) entry which is preliminary data.</text>
</comment>
<dbReference type="Proteomes" id="UP001056778">
    <property type="component" value="Chromosome 2"/>
</dbReference>
<accession>A0ACB9TNS6</accession>
<dbReference type="EMBL" id="CM043016">
    <property type="protein sequence ID" value="KAI4468423.1"/>
    <property type="molecule type" value="Genomic_DNA"/>
</dbReference>
<gene>
    <name evidence="1" type="ORF">MML48_2g00007911</name>
</gene>
<keyword evidence="2" id="KW-1185">Reference proteome</keyword>
<name>A0ACB9TNS6_HOLOL</name>
<sequence>MIICQNCDTNFPTKYQYQRHQCEFNADKVVLKPNVDIKDIDKGMRMKFDCPTCGKQFVSKNNLERHQTSHDETNINVCEHCNKQFVSENRLRIHKENHCKKAGDISKFYRSDVTVWKCLSCYQVFATPSSASKHTENCVDNLNWSKTKKSPVEDDDCKIIADDGKCLTSSEILDSGITLNGKVNDAITNRNVQKFLTELLLQCEYCNRTYADKKWLLLHQKSHTTTVNYECITCNLTFDSYVLASKHWLTKCSDEANLFYLPKLTYCEYCDRTFKSHEILYTHKFKKKHYTPKIYSLSGSNPTDIKQEALKDNSMKIIENKEAIVKLIEDVLFAMNVSTENKQSDSSNLKETSETTQNSYSPEIVIKSEVYSESSSFNKSDTSQDSEKKKRGRKRKSPRQTMKTKRLSVVVENGYKYQCEKCVKVFDSVADLENHREIEHPAKFKCEECGQVVHSAKALLIHSRAHQSLKPYVCEICKRCYSQTSHLWQHMRFHQGIKPFACPHEGCEARYTIRPDLKDHIRKVHTRERPFKCSVCDKCFLTGSVYYQHRLIHTNDRRYGCDVSITFISL</sequence>
<protein>
    <submittedName>
        <fullName evidence="1">Zinc finger protein</fullName>
    </submittedName>
</protein>
<proteinExistence type="predicted"/>